<keyword evidence="2" id="KW-1185">Reference proteome</keyword>
<organism evidence="1 2">
    <name type="scientific">Stephania japonica</name>
    <dbReference type="NCBI Taxonomy" id="461633"/>
    <lineage>
        <taxon>Eukaryota</taxon>
        <taxon>Viridiplantae</taxon>
        <taxon>Streptophyta</taxon>
        <taxon>Embryophyta</taxon>
        <taxon>Tracheophyta</taxon>
        <taxon>Spermatophyta</taxon>
        <taxon>Magnoliopsida</taxon>
        <taxon>Ranunculales</taxon>
        <taxon>Menispermaceae</taxon>
        <taxon>Menispermoideae</taxon>
        <taxon>Cissampelideae</taxon>
        <taxon>Stephania</taxon>
    </lineage>
</organism>
<comment type="caution">
    <text evidence="1">The sequence shown here is derived from an EMBL/GenBank/DDBJ whole genome shotgun (WGS) entry which is preliminary data.</text>
</comment>
<dbReference type="Proteomes" id="UP001417504">
    <property type="component" value="Unassembled WGS sequence"/>
</dbReference>
<gene>
    <name evidence="1" type="ORF">Sjap_007782</name>
</gene>
<accession>A0AAP0JN99</accession>
<dbReference type="EMBL" id="JBBNAE010000003">
    <property type="protein sequence ID" value="KAK9137188.1"/>
    <property type="molecule type" value="Genomic_DNA"/>
</dbReference>
<protein>
    <submittedName>
        <fullName evidence="1">Uncharacterized protein</fullName>
    </submittedName>
</protein>
<proteinExistence type="predicted"/>
<sequence>MEELVTGDELNDDSTPEELCNDTVNEVGLCLLDLFICLLDSYRSPTLGLSTRVWNLTDKPVELQVRVGSALKKGHTLKPGSSKRLKCRNIWKEQMPKKSSCGINEGRREMKSLIYYYDETCHPYVWIHDGMSDFSRVVKQQYISLEDLRDCSEIKIFRDHQRGCVAVRKKPRPDLC</sequence>
<reference evidence="1 2" key="1">
    <citation type="submission" date="2024-01" db="EMBL/GenBank/DDBJ databases">
        <title>Genome assemblies of Stephania.</title>
        <authorList>
            <person name="Yang L."/>
        </authorList>
    </citation>
    <scope>NUCLEOTIDE SEQUENCE [LARGE SCALE GENOMIC DNA]</scope>
    <source>
        <strain evidence="1">QJT</strain>
        <tissue evidence="1">Leaf</tissue>
    </source>
</reference>
<evidence type="ECO:0000313" key="2">
    <source>
        <dbReference type="Proteomes" id="UP001417504"/>
    </source>
</evidence>
<name>A0AAP0JN99_9MAGN</name>
<evidence type="ECO:0000313" key="1">
    <source>
        <dbReference type="EMBL" id="KAK9137188.1"/>
    </source>
</evidence>
<dbReference type="AlphaFoldDB" id="A0AAP0JN99"/>